<comment type="caution">
    <text evidence="2">The sequence shown here is derived from an EMBL/GenBank/DDBJ whole genome shotgun (WGS) entry which is preliminary data.</text>
</comment>
<feature type="transmembrane region" description="Helical" evidence="1">
    <location>
        <begin position="12"/>
        <end position="32"/>
    </location>
</feature>
<sequence length="64" mass="7124">MGSMESIFFTDIFGKAGKGIPTLFAIPLLYLIRHHFKEIKDLDFGMMLFLSIASLTGLAVIFVV</sequence>
<keyword evidence="1" id="KW-1133">Transmembrane helix</keyword>
<proteinExistence type="predicted"/>
<reference evidence="2 3" key="1">
    <citation type="journal article" date="2019" name="Environ. Microbiol.">
        <title>An active ?-lactamase is a part of an orchestrated cell wall stress resistance network of Bacillus subtilis and related rhizosphere species.</title>
        <authorList>
            <person name="Bucher T."/>
            <person name="Keren-Paz A."/>
            <person name="Hausser J."/>
            <person name="Olender T."/>
            <person name="Cytryn E."/>
            <person name="Kolodkin-Gal I."/>
        </authorList>
    </citation>
    <scope>NUCLEOTIDE SEQUENCE [LARGE SCALE GENOMIC DNA]</scope>
    <source>
        <strain evidence="2 3">I4</strain>
    </source>
</reference>
<keyword evidence="1" id="KW-0812">Transmembrane</keyword>
<evidence type="ECO:0000313" key="2">
    <source>
        <dbReference type="EMBL" id="TKH04470.1"/>
    </source>
</evidence>
<accession>A0A9X9EQ85</accession>
<protein>
    <submittedName>
        <fullName evidence="2">Uncharacterized protein</fullName>
    </submittedName>
</protein>
<feature type="transmembrane region" description="Helical" evidence="1">
    <location>
        <begin position="44"/>
        <end position="63"/>
    </location>
</feature>
<gene>
    <name evidence="2" type="ORF">FC678_24630</name>
</gene>
<dbReference type="Proteomes" id="UP000309170">
    <property type="component" value="Unassembled WGS sequence"/>
</dbReference>
<dbReference type="RefSeq" id="WP_137020968.1">
    <property type="nucleotide sequence ID" value="NZ_SZNS01000211.1"/>
</dbReference>
<name>A0A9X9EQ85_9BACI</name>
<dbReference type="OrthoDB" id="2918959at2"/>
<evidence type="ECO:0000313" key="3">
    <source>
        <dbReference type="Proteomes" id="UP000309170"/>
    </source>
</evidence>
<keyword evidence="1" id="KW-0472">Membrane</keyword>
<dbReference type="AlphaFoldDB" id="A0A9X9EQ85"/>
<dbReference type="EMBL" id="SZNT01000639">
    <property type="protein sequence ID" value="TKH04470.1"/>
    <property type="molecule type" value="Genomic_DNA"/>
</dbReference>
<organism evidence="2 3">
    <name type="scientific">Peribacillus simplex</name>
    <dbReference type="NCBI Taxonomy" id="1478"/>
    <lineage>
        <taxon>Bacteria</taxon>
        <taxon>Bacillati</taxon>
        <taxon>Bacillota</taxon>
        <taxon>Bacilli</taxon>
        <taxon>Bacillales</taxon>
        <taxon>Bacillaceae</taxon>
        <taxon>Peribacillus</taxon>
    </lineage>
</organism>
<evidence type="ECO:0000256" key="1">
    <source>
        <dbReference type="SAM" id="Phobius"/>
    </source>
</evidence>